<evidence type="ECO:0000256" key="1">
    <source>
        <dbReference type="SAM" id="Phobius"/>
    </source>
</evidence>
<feature type="transmembrane region" description="Helical" evidence="1">
    <location>
        <begin position="20"/>
        <end position="41"/>
    </location>
</feature>
<reference evidence="2 3" key="1">
    <citation type="submission" date="2019-01" db="EMBL/GenBank/DDBJ databases">
        <title>Sequencing the genomes of 1000 actinobacteria strains.</title>
        <authorList>
            <person name="Klenk H.-P."/>
        </authorList>
    </citation>
    <scope>NUCLEOTIDE SEQUENCE [LARGE SCALE GENOMIC DNA]</scope>
    <source>
        <strain evidence="2 3">DSM 43925</strain>
    </source>
</reference>
<keyword evidence="1" id="KW-0472">Membrane</keyword>
<keyword evidence="1" id="KW-1133">Transmembrane helix</keyword>
<dbReference type="AlphaFoldDB" id="A0A438MHZ2"/>
<dbReference type="EMBL" id="SAUN01000001">
    <property type="protein sequence ID" value="RVX45492.1"/>
    <property type="molecule type" value="Genomic_DNA"/>
</dbReference>
<feature type="transmembrane region" description="Helical" evidence="1">
    <location>
        <begin position="53"/>
        <end position="73"/>
    </location>
</feature>
<keyword evidence="1" id="KW-0812">Transmembrane</keyword>
<feature type="transmembrane region" description="Helical" evidence="1">
    <location>
        <begin position="284"/>
        <end position="304"/>
    </location>
</feature>
<organism evidence="2 3">
    <name type="scientific">Nonomuraea polychroma</name>
    <dbReference type="NCBI Taxonomy" id="46176"/>
    <lineage>
        <taxon>Bacteria</taxon>
        <taxon>Bacillati</taxon>
        <taxon>Actinomycetota</taxon>
        <taxon>Actinomycetes</taxon>
        <taxon>Streptosporangiales</taxon>
        <taxon>Streptosporangiaceae</taxon>
        <taxon>Nonomuraea</taxon>
    </lineage>
</organism>
<feature type="transmembrane region" description="Helical" evidence="1">
    <location>
        <begin position="377"/>
        <end position="398"/>
    </location>
</feature>
<feature type="transmembrane region" description="Helical" evidence="1">
    <location>
        <begin position="252"/>
        <end position="272"/>
    </location>
</feature>
<proteinExistence type="predicted"/>
<feature type="transmembrane region" description="Helical" evidence="1">
    <location>
        <begin position="200"/>
        <end position="223"/>
    </location>
</feature>
<comment type="caution">
    <text evidence="2">The sequence shown here is derived from an EMBL/GenBank/DDBJ whole genome shotgun (WGS) entry which is preliminary data.</text>
</comment>
<accession>A0A438MHZ2</accession>
<feature type="transmembrane region" description="Helical" evidence="1">
    <location>
        <begin position="337"/>
        <end position="357"/>
    </location>
</feature>
<sequence length="409" mass="42057">MITVMRMLNRGRSRAERVRAGLVAAGVGVATFLVCTAVSLADFKDEGGSLTGLALALLALPVAALVHQANRLASATRERRLAGMRLAGATPGDVRLLGALESGLLALLGSLAGAAVYVITHLGGPLVQVPVVMAVVVLYGVQSGSRAGRHVIASPIGVARRTRLRGPRVRDLLLVVAGVGLFTLGSVLKGRFPIVGPYGAALAMTAGLVLLLFGVTMATTWLIRAYARRAGRRAASPEMLLAARLVEADPRAWARALSVVSLTVFFGAGAGAQQAGVGYSQAHALVDVALLVALLTSAVALVVHQAEELIDHRRSFAALAASGVPESALSGVLVRQAVIAALPVCLVAAVSGAAAVIVPLMDIYQVQWLGWASTRALAMAGIGVLAAVLVALAARPLLRGALRLERLRA</sequence>
<evidence type="ECO:0000313" key="3">
    <source>
        <dbReference type="Proteomes" id="UP000284824"/>
    </source>
</evidence>
<keyword evidence="3" id="KW-1185">Reference proteome</keyword>
<evidence type="ECO:0008006" key="4">
    <source>
        <dbReference type="Google" id="ProtNLM"/>
    </source>
</evidence>
<dbReference type="Proteomes" id="UP000284824">
    <property type="component" value="Unassembled WGS sequence"/>
</dbReference>
<feature type="transmembrane region" description="Helical" evidence="1">
    <location>
        <begin position="169"/>
        <end position="188"/>
    </location>
</feature>
<evidence type="ECO:0000313" key="2">
    <source>
        <dbReference type="EMBL" id="RVX45492.1"/>
    </source>
</evidence>
<feature type="transmembrane region" description="Helical" evidence="1">
    <location>
        <begin position="94"/>
        <end position="119"/>
    </location>
</feature>
<feature type="transmembrane region" description="Helical" evidence="1">
    <location>
        <begin position="125"/>
        <end position="141"/>
    </location>
</feature>
<protein>
    <recommendedName>
        <fullName evidence="4">FtsX-like permease family protein</fullName>
    </recommendedName>
</protein>
<name>A0A438MHZ2_9ACTN</name>
<gene>
    <name evidence="2" type="ORF">EDD27_8296</name>
</gene>